<accession>A0A3E1YHD5</accession>
<comment type="caution">
    <text evidence="2">The sequence shown here is derived from an EMBL/GenBank/DDBJ whole genome shotgun (WGS) entry which is preliminary data.</text>
</comment>
<evidence type="ECO:0000313" key="2">
    <source>
        <dbReference type="EMBL" id="RFS26799.1"/>
    </source>
</evidence>
<gene>
    <name evidence="2" type="ORF">DVR12_03160</name>
</gene>
<sequence>MGERDIRMIGGRWENLSVFPHELVDQYIVVRDFQPMGLISEYGEISEIGRTTDLLEAYNCMFKAKMSEDTKDCRYLSISVFASFKNMDFELDKYAEVVKSTGMIVSHMCYEWHVDTRDRHWEYLEDYNPCKPIIINDPDNYFFRLPDFANINPVHFHKETDFACDNRGFEYHKNDLRNLGLGKFLDDALAVNLTGDRRQFQLFETWWFDDDLAVINLSYKRSDASDNHSMVRDGMEILLCSATGEIQRQSFDTPKDGFITIENAYNAMQQRSFLLDKSNDTWAFLNFKETDQNGNHQIETVKGYDLRKVLGALPIEELRDTKKADSFYASLESGNREAIAISGKNFFVEAQPKYDTLRVYTENMQKSTIQELKSAAGVSHNNEFSDHRVDLNTGTKQSKGQTPS</sequence>
<dbReference type="RefSeq" id="WP_116973992.1">
    <property type="nucleotide sequence ID" value="NZ_QPMM01000001.1"/>
</dbReference>
<dbReference type="AlphaFoldDB" id="A0A3E1YHD5"/>
<organism evidence="2 3">
    <name type="scientific">Chitinophaga silvatica</name>
    <dbReference type="NCBI Taxonomy" id="2282649"/>
    <lineage>
        <taxon>Bacteria</taxon>
        <taxon>Pseudomonadati</taxon>
        <taxon>Bacteroidota</taxon>
        <taxon>Chitinophagia</taxon>
        <taxon>Chitinophagales</taxon>
        <taxon>Chitinophagaceae</taxon>
        <taxon>Chitinophaga</taxon>
    </lineage>
</organism>
<protein>
    <submittedName>
        <fullName evidence="2">Uncharacterized protein</fullName>
    </submittedName>
</protein>
<reference evidence="2 3" key="1">
    <citation type="submission" date="2018-07" db="EMBL/GenBank/DDBJ databases">
        <title>Chitinophaga K2CV101002-2 sp. nov., isolated from a monsoon evergreen broad-leaved forest soil.</title>
        <authorList>
            <person name="Lv Y."/>
        </authorList>
    </citation>
    <scope>NUCLEOTIDE SEQUENCE [LARGE SCALE GENOMIC DNA]</scope>
    <source>
        <strain evidence="2 3">GDMCC 1.1288</strain>
    </source>
</reference>
<proteinExistence type="predicted"/>
<name>A0A3E1YHD5_9BACT</name>
<dbReference type="Proteomes" id="UP000260644">
    <property type="component" value="Unassembled WGS sequence"/>
</dbReference>
<evidence type="ECO:0000313" key="3">
    <source>
        <dbReference type="Proteomes" id="UP000260644"/>
    </source>
</evidence>
<keyword evidence="3" id="KW-1185">Reference proteome</keyword>
<dbReference type="EMBL" id="QPMM01000001">
    <property type="protein sequence ID" value="RFS26799.1"/>
    <property type="molecule type" value="Genomic_DNA"/>
</dbReference>
<feature type="compositionally biased region" description="Polar residues" evidence="1">
    <location>
        <begin position="392"/>
        <end position="404"/>
    </location>
</feature>
<feature type="region of interest" description="Disordered" evidence="1">
    <location>
        <begin position="375"/>
        <end position="404"/>
    </location>
</feature>
<dbReference type="OrthoDB" id="6372253at2"/>
<evidence type="ECO:0000256" key="1">
    <source>
        <dbReference type="SAM" id="MobiDB-lite"/>
    </source>
</evidence>